<protein>
    <submittedName>
        <fullName evidence="1">Uncharacterized protein</fullName>
    </submittedName>
</protein>
<evidence type="ECO:0000313" key="1">
    <source>
        <dbReference type="EMBL" id="GBE85619.1"/>
    </source>
</evidence>
<dbReference type="InParanoid" id="A0A401GTW1"/>
<reference evidence="1 2" key="1">
    <citation type="journal article" date="2018" name="Sci. Rep.">
        <title>Genome sequence of the cauliflower mushroom Sparassis crispa (Hanabiratake) and its association with beneficial usage.</title>
        <authorList>
            <person name="Kiyama R."/>
            <person name="Furutani Y."/>
            <person name="Kawaguchi K."/>
            <person name="Nakanishi T."/>
        </authorList>
    </citation>
    <scope>NUCLEOTIDE SEQUENCE [LARGE SCALE GENOMIC DNA]</scope>
</reference>
<dbReference type="EMBL" id="BFAD01000008">
    <property type="protein sequence ID" value="GBE85619.1"/>
    <property type="molecule type" value="Genomic_DNA"/>
</dbReference>
<sequence>MPTPSLLHSPTSREYTGRTIRQDNPYSQFYVPILEYVYSANEGFKGNCFLQLTSKGLLEDVRHQLEEE</sequence>
<gene>
    <name evidence="1" type="ORF">SCP_0801380</name>
</gene>
<name>A0A401GTW1_9APHY</name>
<organism evidence="1 2">
    <name type="scientific">Sparassis crispa</name>
    <dbReference type="NCBI Taxonomy" id="139825"/>
    <lineage>
        <taxon>Eukaryota</taxon>
        <taxon>Fungi</taxon>
        <taxon>Dikarya</taxon>
        <taxon>Basidiomycota</taxon>
        <taxon>Agaricomycotina</taxon>
        <taxon>Agaricomycetes</taxon>
        <taxon>Polyporales</taxon>
        <taxon>Sparassidaceae</taxon>
        <taxon>Sparassis</taxon>
    </lineage>
</organism>
<dbReference type="AlphaFoldDB" id="A0A401GTW1"/>
<keyword evidence="2" id="KW-1185">Reference proteome</keyword>
<dbReference type="Proteomes" id="UP000287166">
    <property type="component" value="Unassembled WGS sequence"/>
</dbReference>
<dbReference type="RefSeq" id="XP_027616532.1">
    <property type="nucleotide sequence ID" value="XM_027760731.1"/>
</dbReference>
<dbReference type="GeneID" id="38782536"/>
<comment type="caution">
    <text evidence="1">The sequence shown here is derived from an EMBL/GenBank/DDBJ whole genome shotgun (WGS) entry which is preliminary data.</text>
</comment>
<accession>A0A401GTW1</accession>
<proteinExistence type="predicted"/>
<evidence type="ECO:0000313" key="2">
    <source>
        <dbReference type="Proteomes" id="UP000287166"/>
    </source>
</evidence>